<dbReference type="STRING" id="771875.Ferpe_0692"/>
<organism evidence="1 2">
    <name type="scientific">Fervidobacterium pennivorans (strain DSM 9078 / Ven5)</name>
    <dbReference type="NCBI Taxonomy" id="771875"/>
    <lineage>
        <taxon>Bacteria</taxon>
        <taxon>Thermotogati</taxon>
        <taxon>Thermotogota</taxon>
        <taxon>Thermotogae</taxon>
        <taxon>Thermotogales</taxon>
        <taxon>Fervidobacteriaceae</taxon>
        <taxon>Fervidobacterium</taxon>
    </lineage>
</organism>
<dbReference type="eggNOG" id="COG3832">
    <property type="taxonomic scope" value="Bacteria"/>
</dbReference>
<dbReference type="KEGG" id="fpe:Ferpe_0692"/>
<evidence type="ECO:0008006" key="3">
    <source>
        <dbReference type="Google" id="ProtNLM"/>
    </source>
</evidence>
<dbReference type="SUPFAM" id="SSF55961">
    <property type="entry name" value="Bet v1-like"/>
    <property type="match status" value="1"/>
</dbReference>
<reference evidence="1" key="1">
    <citation type="submission" date="2012-03" db="EMBL/GenBank/DDBJ databases">
        <title>Complete sequence of Fervidobacterium pennivorans DSM 9078.</title>
        <authorList>
            <consortium name="US DOE Joint Genome Institute"/>
            <person name="Lucas S."/>
            <person name="Han J."/>
            <person name="Lapidus A."/>
            <person name="Cheng J.-F."/>
            <person name="Goodwin L."/>
            <person name="Pitluck S."/>
            <person name="Peters L."/>
            <person name="Ovchinnikova G."/>
            <person name="Lu M."/>
            <person name="Detter J.C."/>
            <person name="Han C."/>
            <person name="Tapia R."/>
            <person name="Land M."/>
            <person name="Hauser L."/>
            <person name="Kyrpides N."/>
            <person name="Ivanova N."/>
            <person name="Pagani I."/>
            <person name="Noll K.M."/>
            <person name="Woyke T."/>
        </authorList>
    </citation>
    <scope>NUCLEOTIDE SEQUENCE</scope>
    <source>
        <strain evidence="1">DSM 9078</strain>
    </source>
</reference>
<evidence type="ECO:0000313" key="2">
    <source>
        <dbReference type="Proteomes" id="UP000007384"/>
    </source>
</evidence>
<dbReference type="HOGENOM" id="CLU_2824765_0_0_0"/>
<protein>
    <recommendedName>
        <fullName evidence="3">SRPBCC domain-containing protein</fullName>
    </recommendedName>
</protein>
<dbReference type="RefSeq" id="WP_014451269.1">
    <property type="nucleotide sequence ID" value="NC_017095.1"/>
</dbReference>
<gene>
    <name evidence="1" type="ordered locus">Ferpe_0692</name>
</gene>
<name>H9UBC3_FERPD</name>
<dbReference type="PATRIC" id="fig|771875.3.peg.707"/>
<proteinExistence type="predicted"/>
<dbReference type="EMBL" id="CP003260">
    <property type="protein sequence ID" value="AFG34816.1"/>
    <property type="molecule type" value="Genomic_DNA"/>
</dbReference>
<evidence type="ECO:0000313" key="1">
    <source>
        <dbReference type="EMBL" id="AFG34816.1"/>
    </source>
</evidence>
<dbReference type="AlphaFoldDB" id="H9UBC3"/>
<dbReference type="Proteomes" id="UP000007384">
    <property type="component" value="Chromosome"/>
</dbReference>
<sequence length="66" mass="8043">MKDLSTSEMYFAEHFKTDVKKLWNALYNPNGWDPWFTDEMKIDENGDIFFRWFRLTIVLTCSDERV</sequence>
<accession>H9UBC3</accession>
<keyword evidence="2" id="KW-1185">Reference proteome</keyword>